<proteinExistence type="predicted"/>
<dbReference type="PROSITE" id="PS50280">
    <property type="entry name" value="SET"/>
    <property type="match status" value="1"/>
</dbReference>
<dbReference type="InterPro" id="IPR046341">
    <property type="entry name" value="SET_dom_sf"/>
</dbReference>
<dbReference type="GeneID" id="26841448"/>
<dbReference type="PANTHER" id="PTHR46402:SF2">
    <property type="entry name" value="HISTONE-LYSINE N-TRIMETHYLTRANSFERASE SMYD5"/>
    <property type="match status" value="1"/>
</dbReference>
<evidence type="ECO:0000259" key="7">
    <source>
        <dbReference type="PROSITE" id="PS50280"/>
    </source>
</evidence>
<dbReference type="AlphaFoldDB" id="A0A0V1PU55"/>
<evidence type="ECO:0000256" key="5">
    <source>
        <dbReference type="ARBA" id="ARBA00044528"/>
    </source>
</evidence>
<dbReference type="EMBL" id="LMYN01000120">
    <property type="protein sequence ID" value="KRZ99784.1"/>
    <property type="molecule type" value="Genomic_DNA"/>
</dbReference>
<dbReference type="RefSeq" id="XP_015465887.1">
    <property type="nucleotide sequence ID" value="XM_015613268.1"/>
</dbReference>
<keyword evidence="1" id="KW-0489">Methyltransferase</keyword>
<dbReference type="GO" id="GO:0032259">
    <property type="term" value="P:methylation"/>
    <property type="evidence" value="ECO:0007669"/>
    <property type="project" value="UniProtKB-KW"/>
</dbReference>
<dbReference type="SMART" id="SM00317">
    <property type="entry name" value="SET"/>
    <property type="match status" value="1"/>
</dbReference>
<evidence type="ECO:0000313" key="9">
    <source>
        <dbReference type="Proteomes" id="UP000054251"/>
    </source>
</evidence>
<comment type="caution">
    <text evidence="8">The sequence shown here is derived from an EMBL/GenBank/DDBJ whole genome shotgun (WGS) entry which is preliminary data.</text>
</comment>
<accession>A0A0V1PU55</accession>
<dbReference type="Gene3D" id="2.170.270.10">
    <property type="entry name" value="SET domain"/>
    <property type="match status" value="1"/>
</dbReference>
<comment type="catalytic activity">
    <reaction evidence="6">
        <text>L-lysyl-[histone] + S-adenosyl-L-methionine = N(6)-methyl-L-lysyl-[histone] + S-adenosyl-L-homocysteine + H(+)</text>
        <dbReference type="Rhea" id="RHEA:10024"/>
        <dbReference type="Rhea" id="RHEA-COMP:9845"/>
        <dbReference type="Rhea" id="RHEA-COMP:9846"/>
        <dbReference type="ChEBI" id="CHEBI:15378"/>
        <dbReference type="ChEBI" id="CHEBI:29969"/>
        <dbReference type="ChEBI" id="CHEBI:57856"/>
        <dbReference type="ChEBI" id="CHEBI:59789"/>
        <dbReference type="ChEBI" id="CHEBI:61929"/>
    </reaction>
    <physiologicalReaction direction="left-to-right" evidence="6">
        <dbReference type="Rhea" id="RHEA:10025"/>
    </physiologicalReaction>
</comment>
<dbReference type="CDD" id="cd20071">
    <property type="entry name" value="SET_SMYD"/>
    <property type="match status" value="1"/>
</dbReference>
<dbReference type="Proteomes" id="UP000054251">
    <property type="component" value="Unassembled WGS sequence"/>
</dbReference>
<evidence type="ECO:0000256" key="6">
    <source>
        <dbReference type="ARBA" id="ARBA00048619"/>
    </source>
</evidence>
<dbReference type="PANTHER" id="PTHR46402">
    <property type="entry name" value="SET AND MYND DOMAIN-CONTAINING PROTEIN 5"/>
    <property type="match status" value="1"/>
</dbReference>
<organism evidence="8 9">
    <name type="scientific">Debaryomyces fabryi</name>
    <dbReference type="NCBI Taxonomy" id="58627"/>
    <lineage>
        <taxon>Eukaryota</taxon>
        <taxon>Fungi</taxon>
        <taxon>Dikarya</taxon>
        <taxon>Ascomycota</taxon>
        <taxon>Saccharomycotina</taxon>
        <taxon>Pichiomycetes</taxon>
        <taxon>Debaryomycetaceae</taxon>
        <taxon>Debaryomyces</taxon>
    </lineage>
</organism>
<protein>
    <recommendedName>
        <fullName evidence="5">Histone-lysine N-methyltransferase SET5</fullName>
    </recommendedName>
    <alternativeName>
        <fullName evidence="4">SET domain-containing protein 5</fullName>
    </alternativeName>
</protein>
<sequence length="492" mass="55626">MKNESNANASLANKLEVVDINDYKAESKEPIVPHERQIVDDVIAIWKQDPSTETLGISKLHALVKDRHQNWSVSEKRVKTLLKSFGLLTNNASNQQFTYVNEIKSLDTPDIDLPEKVHIVMTAKRGKGLYAKNKIAKGDLIWEETQLFYIPPLANVNLIKGGKACSYCGKLLTQSSSNAGISVLKGLDCNVCSENWCSQTCKKIDFQLHGMLKHNLYNPKPSGGSKKLINANAFLELQDYCLKEQWNALYAITIIYANIITDKSGIKGKQFKAMARVSQDVRYKALNSSAGAFDNLQGGALFVEEQQERLWKEGYTMFRNVFPKSEESGDITYQEFMYMMGTYNINNLDSCIYLTQSHLNHNCDPNTSVETSTTVRTDGLKVFAARDIRAGEELTTTYVNPAYTVQQRQRELRVNWGFKCGCQKCKDDLKCQQRRKSSSTPAAKESKGIREMLIDTKKEIGDEEIELEIPSHHDGERRKSVRFDEKVIAVSE</sequence>
<dbReference type="OrthoDB" id="438641at2759"/>
<evidence type="ECO:0000256" key="1">
    <source>
        <dbReference type="ARBA" id="ARBA00022603"/>
    </source>
</evidence>
<feature type="domain" description="SET" evidence="7">
    <location>
        <begin position="115"/>
        <end position="399"/>
    </location>
</feature>
<name>A0A0V1PU55_9ASCO</name>
<keyword evidence="9" id="KW-1185">Reference proteome</keyword>
<dbReference type="Pfam" id="PF00856">
    <property type="entry name" value="SET"/>
    <property type="match status" value="1"/>
</dbReference>
<dbReference type="GO" id="GO:0045814">
    <property type="term" value="P:negative regulation of gene expression, epigenetic"/>
    <property type="evidence" value="ECO:0007669"/>
    <property type="project" value="TreeGrafter"/>
</dbReference>
<keyword evidence="2" id="KW-0808">Transferase</keyword>
<dbReference type="Gene3D" id="1.10.220.160">
    <property type="match status" value="1"/>
</dbReference>
<evidence type="ECO:0000256" key="3">
    <source>
        <dbReference type="ARBA" id="ARBA00022691"/>
    </source>
</evidence>
<dbReference type="Gene3D" id="6.10.140.2220">
    <property type="match status" value="1"/>
</dbReference>
<reference evidence="8 9" key="1">
    <citation type="submission" date="2015-11" db="EMBL/GenBank/DDBJ databases">
        <title>The genome of Debaryomyces fabryi.</title>
        <authorList>
            <person name="Tafer H."/>
            <person name="Lopandic K."/>
        </authorList>
    </citation>
    <scope>NUCLEOTIDE SEQUENCE [LARGE SCALE GENOMIC DNA]</scope>
    <source>
        <strain evidence="8 9">CBS 789</strain>
    </source>
</reference>
<evidence type="ECO:0000313" key="8">
    <source>
        <dbReference type="EMBL" id="KRZ99784.1"/>
    </source>
</evidence>
<dbReference type="InterPro" id="IPR001214">
    <property type="entry name" value="SET_dom"/>
</dbReference>
<dbReference type="GO" id="GO:0042799">
    <property type="term" value="F:histone H4K20 methyltransferase activity"/>
    <property type="evidence" value="ECO:0007669"/>
    <property type="project" value="TreeGrafter"/>
</dbReference>
<keyword evidence="3" id="KW-0949">S-adenosyl-L-methionine</keyword>
<evidence type="ECO:0000256" key="2">
    <source>
        <dbReference type="ARBA" id="ARBA00022679"/>
    </source>
</evidence>
<gene>
    <name evidence="8" type="ORF">AC631_04439</name>
</gene>
<dbReference type="SUPFAM" id="SSF82199">
    <property type="entry name" value="SET domain"/>
    <property type="match status" value="1"/>
</dbReference>
<evidence type="ECO:0000256" key="4">
    <source>
        <dbReference type="ARBA" id="ARBA00042380"/>
    </source>
</evidence>